<organism evidence="1 2">
    <name type="scientific">Arabidopsis thaliana x Arabidopsis arenosa</name>
    <dbReference type="NCBI Taxonomy" id="1240361"/>
    <lineage>
        <taxon>Eukaryota</taxon>
        <taxon>Viridiplantae</taxon>
        <taxon>Streptophyta</taxon>
        <taxon>Embryophyta</taxon>
        <taxon>Tracheophyta</taxon>
        <taxon>Spermatophyta</taxon>
        <taxon>Magnoliopsida</taxon>
        <taxon>eudicotyledons</taxon>
        <taxon>Gunneridae</taxon>
        <taxon>Pentapetalae</taxon>
        <taxon>rosids</taxon>
        <taxon>malvids</taxon>
        <taxon>Brassicales</taxon>
        <taxon>Brassicaceae</taxon>
        <taxon>Camelineae</taxon>
        <taxon>Arabidopsis</taxon>
    </lineage>
</organism>
<keyword evidence="2" id="KW-1185">Reference proteome</keyword>
<name>A0A8T2A6E8_9BRAS</name>
<proteinExistence type="predicted"/>
<gene>
    <name evidence="1" type="ORF">ISN45_Aa04g003710</name>
</gene>
<protein>
    <submittedName>
        <fullName evidence="1">Uncharacterized protein</fullName>
    </submittedName>
</protein>
<accession>A0A8T2A6E8</accession>
<evidence type="ECO:0000313" key="2">
    <source>
        <dbReference type="Proteomes" id="UP000694240"/>
    </source>
</evidence>
<dbReference type="AlphaFoldDB" id="A0A8T2A6E8"/>
<dbReference type="EMBL" id="JAEFBK010000009">
    <property type="protein sequence ID" value="KAG7567504.1"/>
    <property type="molecule type" value="Genomic_DNA"/>
</dbReference>
<dbReference type="Proteomes" id="UP000694240">
    <property type="component" value="Chromosome 9"/>
</dbReference>
<comment type="caution">
    <text evidence="1">The sequence shown here is derived from an EMBL/GenBank/DDBJ whole genome shotgun (WGS) entry which is preliminary data.</text>
</comment>
<evidence type="ECO:0000313" key="1">
    <source>
        <dbReference type="EMBL" id="KAG7567504.1"/>
    </source>
</evidence>
<sequence>MDKAEMVEEKMCVQLKRLFVTAIFSLNELQRSLVLKAKASPFKFDGATWRRRYMVHATENNLEDENDASQKNKKHVARLAEEDCTVPHTSVFDIQNVAGFVRPETFRIGLKSWNVKMASSSKIINWTM</sequence>
<reference evidence="1 2" key="1">
    <citation type="submission" date="2020-12" db="EMBL/GenBank/DDBJ databases">
        <title>Concerted genomic and epigenomic changes stabilize Arabidopsis allopolyploids.</title>
        <authorList>
            <person name="Chen Z."/>
        </authorList>
    </citation>
    <scope>NUCLEOTIDE SEQUENCE [LARGE SCALE GENOMIC DNA]</scope>
    <source>
        <strain evidence="1">Allo738</strain>
        <tissue evidence="1">Leaf</tissue>
    </source>
</reference>